<organism evidence="2 3">
    <name type="scientific">Marinobacterium weihaiense</name>
    <dbReference type="NCBI Taxonomy" id="2851016"/>
    <lineage>
        <taxon>Bacteria</taxon>
        <taxon>Pseudomonadati</taxon>
        <taxon>Pseudomonadota</taxon>
        <taxon>Gammaproteobacteria</taxon>
        <taxon>Oceanospirillales</taxon>
        <taxon>Oceanospirillaceae</taxon>
        <taxon>Marinobacterium</taxon>
    </lineage>
</organism>
<accession>A0ABS6ME24</accession>
<sequence>MRHTFASHLMVNGGNVLTLHNAQGHASIQMTMRYAHLVPEHINEAIKYNSLPNL</sequence>
<dbReference type="Proteomes" id="UP000755551">
    <property type="component" value="Unassembled WGS sequence"/>
</dbReference>
<gene>
    <name evidence="2" type="ORF">KTN04_14415</name>
</gene>
<evidence type="ECO:0000259" key="1">
    <source>
        <dbReference type="PROSITE" id="PS51898"/>
    </source>
</evidence>
<dbReference type="PROSITE" id="PS51898">
    <property type="entry name" value="TYR_RECOMBINASE"/>
    <property type="match status" value="1"/>
</dbReference>
<reference evidence="2 3" key="1">
    <citation type="submission" date="2021-06" db="EMBL/GenBank/DDBJ databases">
        <title>Bacterium isolated from marine sediment.</title>
        <authorList>
            <person name="Zhu K.-L."/>
            <person name="Du Z.-J."/>
            <person name="Liang Q.-Y."/>
        </authorList>
    </citation>
    <scope>NUCLEOTIDE SEQUENCE [LARGE SCALE GENOMIC DNA]</scope>
    <source>
        <strain evidence="2 3">A346</strain>
    </source>
</reference>
<protein>
    <submittedName>
        <fullName evidence="2">Tyrosine-type recombinase/integrase</fullName>
    </submittedName>
</protein>
<proteinExistence type="predicted"/>
<keyword evidence="3" id="KW-1185">Reference proteome</keyword>
<name>A0ABS6ME24_9GAMM</name>
<dbReference type="Pfam" id="PF00589">
    <property type="entry name" value="Phage_integrase"/>
    <property type="match status" value="1"/>
</dbReference>
<evidence type="ECO:0000313" key="3">
    <source>
        <dbReference type="Proteomes" id="UP000755551"/>
    </source>
</evidence>
<dbReference type="InterPro" id="IPR002104">
    <property type="entry name" value="Integrase_catalytic"/>
</dbReference>
<comment type="caution">
    <text evidence="2">The sequence shown here is derived from an EMBL/GenBank/DDBJ whole genome shotgun (WGS) entry which is preliminary data.</text>
</comment>
<feature type="domain" description="Tyr recombinase" evidence="1">
    <location>
        <begin position="1"/>
        <end position="47"/>
    </location>
</feature>
<evidence type="ECO:0000313" key="2">
    <source>
        <dbReference type="EMBL" id="MBV0934529.1"/>
    </source>
</evidence>
<dbReference type="EMBL" id="JAHQZT010000027">
    <property type="protein sequence ID" value="MBV0934529.1"/>
    <property type="molecule type" value="Genomic_DNA"/>
</dbReference>